<dbReference type="GO" id="GO:0033192">
    <property type="term" value="F:calmodulin-dependent protein phosphatase activity"/>
    <property type="evidence" value="ECO:0007669"/>
    <property type="project" value="InterPro"/>
</dbReference>
<dbReference type="SUPFAM" id="SSF56300">
    <property type="entry name" value="Metallo-dependent phosphatases"/>
    <property type="match status" value="1"/>
</dbReference>
<accession>A0A8J2WJM1</accession>
<dbReference type="SMART" id="SM00156">
    <property type="entry name" value="PP2Ac"/>
    <property type="match status" value="1"/>
</dbReference>
<comment type="catalytic activity">
    <reaction evidence="2">
        <text>O-phospho-L-threonyl-[protein] + H2O = L-threonyl-[protein] + phosphate</text>
        <dbReference type="Rhea" id="RHEA:47004"/>
        <dbReference type="Rhea" id="RHEA-COMP:11060"/>
        <dbReference type="Rhea" id="RHEA-COMP:11605"/>
        <dbReference type="ChEBI" id="CHEBI:15377"/>
        <dbReference type="ChEBI" id="CHEBI:30013"/>
        <dbReference type="ChEBI" id="CHEBI:43474"/>
        <dbReference type="ChEBI" id="CHEBI:61977"/>
        <dbReference type="EC" id="3.1.3.16"/>
    </reaction>
</comment>
<keyword evidence="2" id="KW-0378">Hydrolase</keyword>
<dbReference type="AlphaFoldDB" id="A0A8J2WJM1"/>
<comment type="caution">
    <text evidence="5">The sequence shown here is derived from an EMBL/GenBank/DDBJ whole genome shotgun (WGS) entry which is preliminary data.</text>
</comment>
<dbReference type="OrthoDB" id="5593063at2759"/>
<evidence type="ECO:0000256" key="3">
    <source>
        <dbReference type="SAM" id="MobiDB-lite"/>
    </source>
</evidence>
<comment type="similarity">
    <text evidence="1 2">Belongs to the PPP phosphatase family.</text>
</comment>
<dbReference type="Pfam" id="PF00149">
    <property type="entry name" value="Metallophos"/>
    <property type="match status" value="1"/>
</dbReference>
<feature type="region of interest" description="Disordered" evidence="3">
    <location>
        <begin position="529"/>
        <end position="552"/>
    </location>
</feature>
<reference evidence="5" key="1">
    <citation type="submission" date="2021-11" db="EMBL/GenBank/DDBJ databases">
        <authorList>
            <consortium name="Genoscope - CEA"/>
            <person name="William W."/>
        </authorList>
    </citation>
    <scope>NUCLEOTIDE SEQUENCE</scope>
</reference>
<organism evidence="5 6">
    <name type="scientific">Pelagomonas calceolata</name>
    <dbReference type="NCBI Taxonomy" id="35677"/>
    <lineage>
        <taxon>Eukaryota</taxon>
        <taxon>Sar</taxon>
        <taxon>Stramenopiles</taxon>
        <taxon>Ochrophyta</taxon>
        <taxon>Pelagophyceae</taxon>
        <taxon>Pelagomonadales</taxon>
        <taxon>Pelagomonadaceae</taxon>
        <taxon>Pelagomonas</taxon>
    </lineage>
</organism>
<feature type="domain" description="EF-hand" evidence="4">
    <location>
        <begin position="690"/>
        <end position="725"/>
    </location>
</feature>
<evidence type="ECO:0000313" key="5">
    <source>
        <dbReference type="EMBL" id="CAH0371280.1"/>
    </source>
</evidence>
<dbReference type="InterPro" id="IPR029052">
    <property type="entry name" value="Metallo-depent_PP-like"/>
</dbReference>
<evidence type="ECO:0000259" key="4">
    <source>
        <dbReference type="PROSITE" id="PS50222"/>
    </source>
</evidence>
<dbReference type="InterPro" id="IPR002048">
    <property type="entry name" value="EF_hand_dom"/>
</dbReference>
<feature type="compositionally biased region" description="Basic residues" evidence="3">
    <location>
        <begin position="537"/>
        <end position="549"/>
    </location>
</feature>
<protein>
    <recommendedName>
        <fullName evidence="2">Serine/threonine-protein phosphatase</fullName>
        <ecNumber evidence="2">3.1.3.16</ecNumber>
    </recommendedName>
</protein>
<gene>
    <name evidence="5" type="ORF">PECAL_3P12130</name>
</gene>
<dbReference type="PANTHER" id="PTHR45673">
    <property type="entry name" value="SERINE/THREONINE-PROTEIN PHOSPHATASE 2B CATALYTIC SUBUNIT 1-RELATED"/>
    <property type="match status" value="1"/>
</dbReference>
<dbReference type="GO" id="GO:0005509">
    <property type="term" value="F:calcium ion binding"/>
    <property type="evidence" value="ECO:0007669"/>
    <property type="project" value="InterPro"/>
</dbReference>
<dbReference type="PROSITE" id="PS50222">
    <property type="entry name" value="EF_HAND_2"/>
    <property type="match status" value="1"/>
</dbReference>
<feature type="compositionally biased region" description="Pro residues" evidence="3">
    <location>
        <begin position="73"/>
        <end position="95"/>
    </location>
</feature>
<dbReference type="EC" id="3.1.3.16" evidence="2"/>
<feature type="region of interest" description="Disordered" evidence="3">
    <location>
        <begin position="65"/>
        <end position="99"/>
    </location>
</feature>
<dbReference type="InterPro" id="IPR043360">
    <property type="entry name" value="PP2B"/>
</dbReference>
<dbReference type="InterPro" id="IPR004843">
    <property type="entry name" value="Calcineurin-like_PHP"/>
</dbReference>
<sequence length="791" mass="84658">MADFDEHGQCVVCAENLSAEEPGKAFPCCGATYCPACARETVENECCAECFKEIDAQGDVDGYVDALPAHDAAPPPPPSPTPSEAPTEPSAPPRPTARELWQQRTRLETIERRARRLAAHSNVATVDLAGGGACPGPEAVRAAFDRDEVLAASDVLCLLKRAVDVLAAEPNVLGLQAPLLTIGDIHGQYGDLEELCHGDGDGGALLQARRDCGAPEALGGPPASGDDKKVGSLLFLGDYVDRGARSCEVLFYLLALKVRYPRKVHLLRGNHESRNCTGHFGFRDECNRKYGPHVYNQCCSVFEAMPLAAVVATGRGDIFCCHGGLGPDLRRVADLNAINRRVEPEDKGLLCDILWSDPRRDDEFAARRTTLASFDTNPTRGCSVVFGETAVDRFLRNNDILAMIRAHECQEAGLAQDFDDTVMPFESIGEHEILDGDDNVRKKLARVTTVFSAADYCGHHGNLGAVLLVAWDKACAVAYAARSDPKDFAVPPPASDGELTAMAVRDAQAAAPWMPTTIAGLLAALRDLQAPPGATPRKPRRRSSTGVRRRSFEAASPEARFVSRRFDAARRGNAVSELNPRVLGRLVAEGGLLNDAAVAALATRAPFVDSGALGVGRRGKKVMGTSRVVGRQMDNELAALRADLRANREGRENAPPAPATPAIAKAKARYAAAARRAPATPVQPRGFSEPELHALKTIFAMFDQDGGERLSRADLLAYADAIGEFALPQDVDAVFTCLAGDATTIGLEEWVLFAAKLKTAWDYNSTPATPVSPVASRTRSAARGRARAAAY</sequence>
<dbReference type="InterPro" id="IPR011992">
    <property type="entry name" value="EF-hand-dom_pair"/>
</dbReference>
<dbReference type="EMBL" id="CAKKNE010000003">
    <property type="protein sequence ID" value="CAH0371280.1"/>
    <property type="molecule type" value="Genomic_DNA"/>
</dbReference>
<dbReference type="Gene3D" id="3.60.21.10">
    <property type="match status" value="1"/>
</dbReference>
<evidence type="ECO:0000256" key="1">
    <source>
        <dbReference type="ARBA" id="ARBA00008294"/>
    </source>
</evidence>
<dbReference type="InterPro" id="IPR006186">
    <property type="entry name" value="Ser/Thr-sp_prot-phosphatase"/>
</dbReference>
<dbReference type="SUPFAM" id="SSF47473">
    <property type="entry name" value="EF-hand"/>
    <property type="match status" value="1"/>
</dbReference>
<dbReference type="PRINTS" id="PR00114">
    <property type="entry name" value="STPHPHTASE"/>
</dbReference>
<dbReference type="PROSITE" id="PS00125">
    <property type="entry name" value="SER_THR_PHOSPHATASE"/>
    <property type="match status" value="1"/>
</dbReference>
<dbReference type="Proteomes" id="UP000789595">
    <property type="component" value="Unassembled WGS sequence"/>
</dbReference>
<proteinExistence type="inferred from homology"/>
<keyword evidence="6" id="KW-1185">Reference proteome</keyword>
<name>A0A8J2WJM1_9STRA</name>
<evidence type="ECO:0000256" key="2">
    <source>
        <dbReference type="RuleBase" id="RU004273"/>
    </source>
</evidence>
<evidence type="ECO:0000313" key="6">
    <source>
        <dbReference type="Proteomes" id="UP000789595"/>
    </source>
</evidence>
<dbReference type="GO" id="GO:0097720">
    <property type="term" value="P:calcineurin-mediated signaling"/>
    <property type="evidence" value="ECO:0007669"/>
    <property type="project" value="InterPro"/>
</dbReference>